<accession>A0A3N4KJT8</accession>
<dbReference type="PANTHER" id="PTHR28106">
    <property type="entry name" value="MITOCHONDRIAL ATPASE COMPLEX SUBUNIT ATP10"/>
    <property type="match status" value="1"/>
</dbReference>
<dbReference type="EMBL" id="ML120351">
    <property type="protein sequence ID" value="RPB06075.1"/>
    <property type="molecule type" value="Genomic_DNA"/>
</dbReference>
<gene>
    <name evidence="2" type="ORF">L873DRAFT_1839550</name>
</gene>
<dbReference type="InterPro" id="IPR007849">
    <property type="entry name" value="ATP10"/>
</dbReference>
<dbReference type="GO" id="GO:0005743">
    <property type="term" value="C:mitochondrial inner membrane"/>
    <property type="evidence" value="ECO:0007669"/>
    <property type="project" value="TreeGrafter"/>
</dbReference>
<proteinExistence type="predicted"/>
<feature type="region of interest" description="Disordered" evidence="1">
    <location>
        <begin position="312"/>
        <end position="337"/>
    </location>
</feature>
<dbReference type="GO" id="GO:0033615">
    <property type="term" value="P:mitochondrial proton-transporting ATP synthase complex assembly"/>
    <property type="evidence" value="ECO:0007669"/>
    <property type="project" value="TreeGrafter"/>
</dbReference>
<evidence type="ECO:0000313" key="3">
    <source>
        <dbReference type="Proteomes" id="UP000276215"/>
    </source>
</evidence>
<name>A0A3N4KJT8_9PEZI</name>
<dbReference type="OrthoDB" id="17089at2759"/>
<feature type="compositionally biased region" description="Basic and acidic residues" evidence="1">
    <location>
        <begin position="56"/>
        <end position="66"/>
    </location>
</feature>
<dbReference type="STRING" id="1336337.A0A3N4KJT8"/>
<protein>
    <submittedName>
        <fullName evidence="2">Uncharacterized protein</fullName>
    </submittedName>
</protein>
<dbReference type="Proteomes" id="UP000276215">
    <property type="component" value="Unassembled WGS sequence"/>
</dbReference>
<dbReference type="PANTHER" id="PTHR28106:SF1">
    <property type="entry name" value="MITOCHONDRIAL ATPASE COMPLEX SUBUNIT ATP10"/>
    <property type="match status" value="1"/>
</dbReference>
<evidence type="ECO:0000256" key="1">
    <source>
        <dbReference type="SAM" id="MobiDB-lite"/>
    </source>
</evidence>
<feature type="region of interest" description="Disordered" evidence="1">
    <location>
        <begin position="39"/>
        <end position="87"/>
    </location>
</feature>
<reference evidence="2 3" key="1">
    <citation type="journal article" date="2018" name="Nat. Ecol. Evol.">
        <title>Pezizomycetes genomes reveal the molecular basis of ectomycorrhizal truffle lifestyle.</title>
        <authorList>
            <person name="Murat C."/>
            <person name="Payen T."/>
            <person name="Noel B."/>
            <person name="Kuo A."/>
            <person name="Morin E."/>
            <person name="Chen J."/>
            <person name="Kohler A."/>
            <person name="Krizsan K."/>
            <person name="Balestrini R."/>
            <person name="Da Silva C."/>
            <person name="Montanini B."/>
            <person name="Hainaut M."/>
            <person name="Levati E."/>
            <person name="Barry K.W."/>
            <person name="Belfiori B."/>
            <person name="Cichocki N."/>
            <person name="Clum A."/>
            <person name="Dockter R.B."/>
            <person name="Fauchery L."/>
            <person name="Guy J."/>
            <person name="Iotti M."/>
            <person name="Le Tacon F."/>
            <person name="Lindquist E.A."/>
            <person name="Lipzen A."/>
            <person name="Malagnac F."/>
            <person name="Mello A."/>
            <person name="Molinier V."/>
            <person name="Miyauchi S."/>
            <person name="Poulain J."/>
            <person name="Riccioni C."/>
            <person name="Rubini A."/>
            <person name="Sitrit Y."/>
            <person name="Splivallo R."/>
            <person name="Traeger S."/>
            <person name="Wang M."/>
            <person name="Zifcakova L."/>
            <person name="Wipf D."/>
            <person name="Zambonelli A."/>
            <person name="Paolocci F."/>
            <person name="Nowrousian M."/>
            <person name="Ottonello S."/>
            <person name="Baldrian P."/>
            <person name="Spatafora J.W."/>
            <person name="Henrissat B."/>
            <person name="Nagy L.G."/>
            <person name="Aury J.M."/>
            <person name="Wincker P."/>
            <person name="Grigoriev I.V."/>
            <person name="Bonfante P."/>
            <person name="Martin F.M."/>
        </authorList>
    </citation>
    <scope>NUCLEOTIDE SEQUENCE [LARGE SCALE GENOMIC DNA]</scope>
    <source>
        <strain evidence="2 3">120613-1</strain>
    </source>
</reference>
<organism evidence="2 3">
    <name type="scientific">Choiromyces venosus 120613-1</name>
    <dbReference type="NCBI Taxonomy" id="1336337"/>
    <lineage>
        <taxon>Eukaryota</taxon>
        <taxon>Fungi</taxon>
        <taxon>Dikarya</taxon>
        <taxon>Ascomycota</taxon>
        <taxon>Pezizomycotina</taxon>
        <taxon>Pezizomycetes</taxon>
        <taxon>Pezizales</taxon>
        <taxon>Tuberaceae</taxon>
        <taxon>Choiromyces</taxon>
    </lineage>
</organism>
<feature type="compositionally biased region" description="Pro residues" evidence="1">
    <location>
        <begin position="71"/>
        <end position="80"/>
    </location>
</feature>
<sequence>MSLALRLRPPLLRPPLHLSSQNLNAHQYTLHLLLKSAYSTSTTTPPTPAPKSTPKPNRDHTPRPLDRPLGLPHPPEPLPQSPTKNTGFRSLSQIRADLSDPGRHLAKREYLTKELAKPYFRDFSRLSIADKGKSFVAPQRLIKSEHALWLPNLNGKTLVAAGKDTTNVLRGRVSLVAVFSGTWAERQVALWGLDEVTGIVREEGGEVGRVDVNVEENTLRYWIVMMFRGSLRRRIEESQWGRYFIVKEGLNDETRDAMGYHNSKVGYVYLLDEECRIRWAGSGPPIAGEREALIRGVKKLVADSKRRLEGIKAGGKEGERVNMGKTQEDRKKNVSHH</sequence>
<keyword evidence="3" id="KW-1185">Reference proteome</keyword>
<dbReference type="Pfam" id="PF05176">
    <property type="entry name" value="ATP-synt_10"/>
    <property type="match status" value="1"/>
</dbReference>
<evidence type="ECO:0000313" key="2">
    <source>
        <dbReference type="EMBL" id="RPB06075.1"/>
    </source>
</evidence>
<dbReference type="AlphaFoldDB" id="A0A3N4KJT8"/>